<dbReference type="GO" id="GO:0015562">
    <property type="term" value="F:efflux transmembrane transporter activity"/>
    <property type="evidence" value="ECO:0007669"/>
    <property type="project" value="InterPro"/>
</dbReference>
<dbReference type="GO" id="GO:0009279">
    <property type="term" value="C:cell outer membrane"/>
    <property type="evidence" value="ECO:0007669"/>
    <property type="project" value="UniProtKB-SubCell"/>
</dbReference>
<dbReference type="OrthoDB" id="9811587at2"/>
<dbReference type="GO" id="GO:0015288">
    <property type="term" value="F:porin activity"/>
    <property type="evidence" value="ECO:0007669"/>
    <property type="project" value="TreeGrafter"/>
</dbReference>
<keyword evidence="8" id="KW-0732">Signal</keyword>
<dbReference type="EMBL" id="FOCL01000013">
    <property type="protein sequence ID" value="SEO78651.1"/>
    <property type="molecule type" value="Genomic_DNA"/>
</dbReference>
<protein>
    <submittedName>
        <fullName evidence="9">Outer membrane protein</fullName>
    </submittedName>
</protein>
<dbReference type="Pfam" id="PF02321">
    <property type="entry name" value="OEP"/>
    <property type="match status" value="2"/>
</dbReference>
<sequence length="448" mass="49977">MPLKVKHIITFFFLLTGSLRLHAQDSTLVGQSLKWDLAKCIDYAKKNNIQINSLRLSQQTSQQEYLLAKAARLPDLSATGSQTFAHGNNFSNGDNGRHSGYNVSGSYGISSNVTLYNGSYINNNISQKNLQVQSANLSILQQENDIVLQITQAYLTVLLDKETIIYNTDLLSTTQAQVKLEQQRYNVGSVARKDLIQLQAQQATDQYTLVNSQNAVRNDLLTLKQLLVLPTDLSFDIMQPDTVMAPIDSISSFREAEQTALQNRPEVKNGELGVKIAQFDVDKARAGYKPTITAGASLNTGYANGQGVSFGNQINNNFYQQLGLNLSIPIFTKRVVKTQVEEAKINVKQSQLDLKNTKITLSQTVERAYINVQNARSQFNAAAEEYKFSKESYRIASEQLKVGVANTVDFLLQKNLFVQAQQSFVQAKYNALLTLKIYDFYRGVPITL</sequence>
<evidence type="ECO:0000256" key="4">
    <source>
        <dbReference type="ARBA" id="ARBA00022452"/>
    </source>
</evidence>
<dbReference type="STRING" id="551995.SAMN05192574_11317"/>
<evidence type="ECO:0000313" key="9">
    <source>
        <dbReference type="EMBL" id="SEO78651.1"/>
    </source>
</evidence>
<dbReference type="InterPro" id="IPR003423">
    <property type="entry name" value="OMP_efflux"/>
</dbReference>
<keyword evidence="3" id="KW-0813">Transport</keyword>
<organism evidence="9 10">
    <name type="scientific">Mucilaginibacter gossypiicola</name>
    <dbReference type="NCBI Taxonomy" id="551995"/>
    <lineage>
        <taxon>Bacteria</taxon>
        <taxon>Pseudomonadati</taxon>
        <taxon>Bacteroidota</taxon>
        <taxon>Sphingobacteriia</taxon>
        <taxon>Sphingobacteriales</taxon>
        <taxon>Sphingobacteriaceae</taxon>
        <taxon>Mucilaginibacter</taxon>
    </lineage>
</organism>
<dbReference type="Proteomes" id="UP000198942">
    <property type="component" value="Unassembled WGS sequence"/>
</dbReference>
<proteinExistence type="inferred from homology"/>
<gene>
    <name evidence="9" type="ORF">SAMN05192574_11317</name>
</gene>
<name>A0A1H8SJ28_9SPHI</name>
<dbReference type="GO" id="GO:1990281">
    <property type="term" value="C:efflux pump complex"/>
    <property type="evidence" value="ECO:0007669"/>
    <property type="project" value="TreeGrafter"/>
</dbReference>
<evidence type="ECO:0000313" key="10">
    <source>
        <dbReference type="Proteomes" id="UP000198942"/>
    </source>
</evidence>
<feature type="chain" id="PRO_5011715001" evidence="8">
    <location>
        <begin position="24"/>
        <end position="448"/>
    </location>
</feature>
<feature type="signal peptide" evidence="8">
    <location>
        <begin position="1"/>
        <end position="23"/>
    </location>
</feature>
<keyword evidence="6" id="KW-0472">Membrane</keyword>
<comment type="similarity">
    <text evidence="2">Belongs to the outer membrane factor (OMF) (TC 1.B.17) family.</text>
</comment>
<dbReference type="InterPro" id="IPR051906">
    <property type="entry name" value="TolC-like"/>
</dbReference>
<evidence type="ECO:0000256" key="5">
    <source>
        <dbReference type="ARBA" id="ARBA00022692"/>
    </source>
</evidence>
<evidence type="ECO:0000256" key="1">
    <source>
        <dbReference type="ARBA" id="ARBA00004442"/>
    </source>
</evidence>
<accession>A0A1H8SJ28</accession>
<dbReference type="PANTHER" id="PTHR30026">
    <property type="entry name" value="OUTER MEMBRANE PROTEIN TOLC"/>
    <property type="match status" value="1"/>
</dbReference>
<evidence type="ECO:0000256" key="7">
    <source>
        <dbReference type="ARBA" id="ARBA00023237"/>
    </source>
</evidence>
<dbReference type="AlphaFoldDB" id="A0A1H8SJ28"/>
<evidence type="ECO:0000256" key="8">
    <source>
        <dbReference type="SAM" id="SignalP"/>
    </source>
</evidence>
<dbReference type="PANTHER" id="PTHR30026:SF20">
    <property type="entry name" value="OUTER MEMBRANE PROTEIN TOLC"/>
    <property type="match status" value="1"/>
</dbReference>
<keyword evidence="7" id="KW-0998">Cell outer membrane</keyword>
<evidence type="ECO:0000256" key="6">
    <source>
        <dbReference type="ARBA" id="ARBA00023136"/>
    </source>
</evidence>
<keyword evidence="10" id="KW-1185">Reference proteome</keyword>
<dbReference type="RefSeq" id="WP_091218882.1">
    <property type="nucleotide sequence ID" value="NZ_FOCL01000013.1"/>
</dbReference>
<evidence type="ECO:0000256" key="2">
    <source>
        <dbReference type="ARBA" id="ARBA00007613"/>
    </source>
</evidence>
<dbReference type="SUPFAM" id="SSF56954">
    <property type="entry name" value="Outer membrane efflux proteins (OEP)"/>
    <property type="match status" value="1"/>
</dbReference>
<dbReference type="Gene3D" id="1.20.1600.10">
    <property type="entry name" value="Outer membrane efflux proteins (OEP)"/>
    <property type="match status" value="1"/>
</dbReference>
<comment type="subcellular location">
    <subcellularLocation>
        <location evidence="1">Cell outer membrane</location>
    </subcellularLocation>
</comment>
<reference evidence="10" key="1">
    <citation type="submission" date="2016-10" db="EMBL/GenBank/DDBJ databases">
        <authorList>
            <person name="Varghese N."/>
            <person name="Submissions S."/>
        </authorList>
    </citation>
    <scope>NUCLEOTIDE SEQUENCE [LARGE SCALE GENOMIC DNA]</scope>
    <source>
        <strain evidence="10">Gh-48</strain>
    </source>
</reference>
<keyword evidence="5" id="KW-0812">Transmembrane</keyword>
<evidence type="ECO:0000256" key="3">
    <source>
        <dbReference type="ARBA" id="ARBA00022448"/>
    </source>
</evidence>
<keyword evidence="4" id="KW-1134">Transmembrane beta strand</keyword>